<evidence type="ECO:0000259" key="4">
    <source>
        <dbReference type="SMART" id="SM00738"/>
    </source>
</evidence>
<dbReference type="SMART" id="SM00738">
    <property type="entry name" value="NGN"/>
    <property type="match status" value="1"/>
</dbReference>
<dbReference type="EMBL" id="JBHUDG010000002">
    <property type="protein sequence ID" value="MFD1628632.1"/>
    <property type="molecule type" value="Genomic_DNA"/>
</dbReference>
<protein>
    <submittedName>
        <fullName evidence="6">UpxY family transcription antiterminator</fullName>
    </submittedName>
</protein>
<dbReference type="CDD" id="cd09895">
    <property type="entry name" value="NGN_SP_UpxY"/>
    <property type="match status" value="1"/>
</dbReference>
<organism evidence="6 7">
    <name type="scientific">Pseudopedobacter beijingensis</name>
    <dbReference type="NCBI Taxonomy" id="1207056"/>
    <lineage>
        <taxon>Bacteria</taxon>
        <taxon>Pseudomonadati</taxon>
        <taxon>Bacteroidota</taxon>
        <taxon>Sphingobacteriia</taxon>
        <taxon>Sphingobacteriales</taxon>
        <taxon>Sphingobacteriaceae</taxon>
        <taxon>Pseudopedobacter</taxon>
    </lineage>
</organism>
<dbReference type="SUPFAM" id="SSF50104">
    <property type="entry name" value="Translation proteins SH3-like domain"/>
    <property type="match status" value="1"/>
</dbReference>
<reference evidence="7" key="1">
    <citation type="journal article" date="2019" name="Int. J. Syst. Evol. Microbiol.">
        <title>The Global Catalogue of Microorganisms (GCM) 10K type strain sequencing project: providing services to taxonomists for standard genome sequencing and annotation.</title>
        <authorList>
            <consortium name="The Broad Institute Genomics Platform"/>
            <consortium name="The Broad Institute Genome Sequencing Center for Infectious Disease"/>
            <person name="Wu L."/>
            <person name="Ma J."/>
        </authorList>
    </citation>
    <scope>NUCLEOTIDE SEQUENCE [LARGE SCALE GENOMIC DNA]</scope>
    <source>
        <strain evidence="7">CCUG 53762</strain>
    </source>
</reference>
<evidence type="ECO:0000259" key="5">
    <source>
        <dbReference type="SMART" id="SM00739"/>
    </source>
</evidence>
<dbReference type="CDD" id="cd06091">
    <property type="entry name" value="KOW_NusG"/>
    <property type="match status" value="1"/>
</dbReference>
<accession>A0ABW4I8A2</accession>
<dbReference type="RefSeq" id="WP_379661016.1">
    <property type="nucleotide sequence ID" value="NZ_JBHUDG010000002.1"/>
</dbReference>
<feature type="domain" description="NusG-like N-terminal" evidence="4">
    <location>
        <begin position="7"/>
        <end position="104"/>
    </location>
</feature>
<comment type="caution">
    <text evidence="6">The sequence shown here is derived from an EMBL/GenBank/DDBJ whole genome shotgun (WGS) entry which is preliminary data.</text>
</comment>
<dbReference type="InterPro" id="IPR005824">
    <property type="entry name" value="KOW"/>
</dbReference>
<dbReference type="InterPro" id="IPR006645">
    <property type="entry name" value="NGN-like_dom"/>
</dbReference>
<proteinExistence type="predicted"/>
<dbReference type="SUPFAM" id="SSF82679">
    <property type="entry name" value="N-utilization substance G protein NusG, N-terminal domain"/>
    <property type="match status" value="1"/>
</dbReference>
<keyword evidence="1" id="KW-0889">Transcription antitermination</keyword>
<dbReference type="PANTHER" id="PTHR30265">
    <property type="entry name" value="RHO-INTERACTING TRANSCRIPTION TERMINATION FACTOR NUSG"/>
    <property type="match status" value="1"/>
</dbReference>
<keyword evidence="7" id="KW-1185">Reference proteome</keyword>
<feature type="domain" description="KOW" evidence="5">
    <location>
        <begin position="116"/>
        <end position="143"/>
    </location>
</feature>
<evidence type="ECO:0000256" key="3">
    <source>
        <dbReference type="ARBA" id="ARBA00023163"/>
    </source>
</evidence>
<dbReference type="InterPro" id="IPR036735">
    <property type="entry name" value="NGN_dom_sf"/>
</dbReference>
<dbReference type="NCBIfam" id="NF033644">
    <property type="entry name" value="antiterm_UpxY"/>
    <property type="match status" value="1"/>
</dbReference>
<dbReference type="PANTHER" id="PTHR30265:SF4">
    <property type="entry name" value="KOW MOTIF FAMILY PROTEIN, EXPRESSED"/>
    <property type="match status" value="1"/>
</dbReference>
<keyword evidence="2" id="KW-0805">Transcription regulation</keyword>
<dbReference type="Pfam" id="PF02357">
    <property type="entry name" value="NusG"/>
    <property type="match status" value="1"/>
</dbReference>
<sequence>MLKIDDVCRWYPLYTKPRFEKKVRESLERKNIEVYLPIQKILKQWSDRKKWVEEPLFKSYVFVKINHKDYDNVLQTDGVVRFLLFSGKVAYIPDQEMEFLQSYLQGEVRVDLTQHRIKRGDKVKIISGKFTGFEAEMVSYQNEKRLILRIDALGQAVLLNIPIADIETKAKVS</sequence>
<keyword evidence="3" id="KW-0804">Transcription</keyword>
<dbReference type="Proteomes" id="UP001597118">
    <property type="component" value="Unassembled WGS sequence"/>
</dbReference>
<dbReference type="SMART" id="SM00739">
    <property type="entry name" value="KOW"/>
    <property type="match status" value="1"/>
</dbReference>
<evidence type="ECO:0000256" key="2">
    <source>
        <dbReference type="ARBA" id="ARBA00023015"/>
    </source>
</evidence>
<dbReference type="InterPro" id="IPR043425">
    <property type="entry name" value="NusG-like"/>
</dbReference>
<evidence type="ECO:0000256" key="1">
    <source>
        <dbReference type="ARBA" id="ARBA00022814"/>
    </source>
</evidence>
<dbReference type="Gene3D" id="3.30.70.940">
    <property type="entry name" value="NusG, N-terminal domain"/>
    <property type="match status" value="1"/>
</dbReference>
<name>A0ABW4I8A2_9SPHI</name>
<evidence type="ECO:0000313" key="7">
    <source>
        <dbReference type="Proteomes" id="UP001597118"/>
    </source>
</evidence>
<gene>
    <name evidence="6" type="ORF">ACFSAH_02020</name>
</gene>
<evidence type="ECO:0000313" key="6">
    <source>
        <dbReference type="EMBL" id="MFD1628632.1"/>
    </source>
</evidence>
<dbReference type="InterPro" id="IPR008991">
    <property type="entry name" value="Translation_prot_SH3-like_sf"/>
</dbReference>